<gene>
    <name evidence="1" type="ORF">H312_00390</name>
</gene>
<evidence type="ECO:0000313" key="1">
    <source>
        <dbReference type="EMBL" id="KCZ82115.1"/>
    </source>
</evidence>
<dbReference type="AlphaFoldDB" id="A0A059F4L4"/>
<dbReference type="VEuPathDB" id="MicrosporidiaDB:H312_00390"/>
<protein>
    <submittedName>
        <fullName evidence="1">Uncharacterized protein</fullName>
    </submittedName>
</protein>
<feature type="non-terminal residue" evidence="1">
    <location>
        <position position="1"/>
    </location>
</feature>
<reference evidence="2" key="1">
    <citation type="submission" date="2013-02" db="EMBL/GenBank/DDBJ databases">
        <authorList>
            <consortium name="The Broad Institute Genome Sequencing Platform"/>
            <person name="Cuomo C."/>
            <person name="Becnel J."/>
            <person name="Sanscrainte N."/>
            <person name="Walker B."/>
            <person name="Young S.K."/>
            <person name="Zeng Q."/>
            <person name="Gargeya S."/>
            <person name="Fitzgerald M."/>
            <person name="Haas B."/>
            <person name="Abouelleil A."/>
            <person name="Alvarado L."/>
            <person name="Arachchi H.M."/>
            <person name="Berlin A.M."/>
            <person name="Chapman S.B."/>
            <person name="Dewar J."/>
            <person name="Goldberg J."/>
            <person name="Griggs A."/>
            <person name="Gujja S."/>
            <person name="Hansen M."/>
            <person name="Howarth C."/>
            <person name="Imamovic A."/>
            <person name="Larimer J."/>
            <person name="McCowan C."/>
            <person name="Murphy C."/>
            <person name="Neiman D."/>
            <person name="Pearson M."/>
            <person name="Priest M."/>
            <person name="Roberts A."/>
            <person name="Saif S."/>
            <person name="Shea T."/>
            <person name="Sisk P."/>
            <person name="Sykes S."/>
            <person name="Wortman J."/>
            <person name="Nusbaum C."/>
            <person name="Birren B."/>
        </authorList>
    </citation>
    <scope>NUCLEOTIDE SEQUENCE [LARGE SCALE GENOMIC DNA]</scope>
    <source>
        <strain evidence="2">PRA339</strain>
    </source>
</reference>
<name>A0A059F4L4_9MICR</name>
<dbReference type="EMBL" id="KK365132">
    <property type="protein sequence ID" value="KCZ82115.1"/>
    <property type="molecule type" value="Genomic_DNA"/>
</dbReference>
<accession>A0A059F4L4</accession>
<sequence>VIKYLTEINILKRNLDCADCNFPCLFRRYTRSCEGYAWRCIYVKRRNYIKYRSIKAVLFFAGFNSSIKDIMRFIIRYSCFQQLYNIKETFDISDRTIDRIYEKLISLVPEPNFEKNKLVNMVSWYKSTKQC</sequence>
<dbReference type="Proteomes" id="UP000030655">
    <property type="component" value="Unassembled WGS sequence"/>
</dbReference>
<proteinExistence type="predicted"/>
<organism evidence="1 2">
    <name type="scientific">Anncaliia algerae PRA339</name>
    <dbReference type="NCBI Taxonomy" id="1288291"/>
    <lineage>
        <taxon>Eukaryota</taxon>
        <taxon>Fungi</taxon>
        <taxon>Fungi incertae sedis</taxon>
        <taxon>Microsporidia</taxon>
        <taxon>Tubulinosematoidea</taxon>
        <taxon>Tubulinosematidae</taxon>
        <taxon>Anncaliia</taxon>
    </lineage>
</organism>
<dbReference type="HOGENOM" id="CLU_044348_9_2_1"/>
<evidence type="ECO:0000313" key="2">
    <source>
        <dbReference type="Proteomes" id="UP000030655"/>
    </source>
</evidence>
<reference evidence="1 2" key="2">
    <citation type="submission" date="2014-03" db="EMBL/GenBank/DDBJ databases">
        <title>The Genome Sequence of Anncaliia algerae insect isolate PRA339.</title>
        <authorList>
            <consortium name="The Broad Institute Genome Sequencing Platform"/>
            <consortium name="The Broad Institute Genome Sequencing Center for Infectious Disease"/>
            <person name="Cuomo C."/>
            <person name="Becnel J."/>
            <person name="Sanscrainte N."/>
            <person name="Walker B."/>
            <person name="Young S.K."/>
            <person name="Zeng Q."/>
            <person name="Gargeya S."/>
            <person name="Fitzgerald M."/>
            <person name="Haas B."/>
            <person name="Abouelleil A."/>
            <person name="Alvarado L."/>
            <person name="Arachchi H.M."/>
            <person name="Berlin A.M."/>
            <person name="Chapman S.B."/>
            <person name="Dewar J."/>
            <person name="Goldberg J."/>
            <person name="Griggs A."/>
            <person name="Gujja S."/>
            <person name="Hansen M."/>
            <person name="Howarth C."/>
            <person name="Imamovic A."/>
            <person name="Larimer J."/>
            <person name="McCowan C."/>
            <person name="Murphy C."/>
            <person name="Neiman D."/>
            <person name="Pearson M."/>
            <person name="Priest M."/>
            <person name="Roberts A."/>
            <person name="Saif S."/>
            <person name="Shea T."/>
            <person name="Sisk P."/>
            <person name="Sykes S."/>
            <person name="Wortman J."/>
            <person name="Nusbaum C."/>
            <person name="Birren B."/>
        </authorList>
    </citation>
    <scope>NUCLEOTIDE SEQUENCE [LARGE SCALE GENOMIC DNA]</scope>
    <source>
        <strain evidence="1 2">PRA339</strain>
    </source>
</reference>
<keyword evidence="2" id="KW-1185">Reference proteome</keyword>